<dbReference type="Proteomes" id="UP000324832">
    <property type="component" value="Unassembled WGS sequence"/>
</dbReference>
<evidence type="ECO:0000256" key="1">
    <source>
        <dbReference type="ARBA" id="ARBA00022723"/>
    </source>
</evidence>
<dbReference type="InterPro" id="IPR026516">
    <property type="entry name" value="THAP1/10"/>
</dbReference>
<dbReference type="PANTHER" id="PTHR46600:SF11">
    <property type="entry name" value="THAP DOMAIN-CONTAINING PROTEIN 10"/>
    <property type="match status" value="1"/>
</dbReference>
<feature type="compositionally biased region" description="Polar residues" evidence="6">
    <location>
        <begin position="139"/>
        <end position="149"/>
    </location>
</feature>
<evidence type="ECO:0000256" key="6">
    <source>
        <dbReference type="SAM" id="MobiDB-lite"/>
    </source>
</evidence>
<protein>
    <recommendedName>
        <fullName evidence="7">THAP-type domain-containing protein</fullName>
    </recommendedName>
</protein>
<accession>A0A5E4QRV0</accession>
<sequence length="243" mass="27713">MFAIEAQETQIDEPEECPKLKEKWIIATCRDSNWFPGKNNVICSNHFTKDCFRLFRNRRFLFETAVPTLMLPCMIHVEQKNVEATINTTAYDVNDAPMPDDDAEYEVIIKSEVESDDEDPREPTSQLPQATKCSAPLLQPSTSTKNFTNRVADPPIPTNVQSASDYEISVSNTQPETLRRFNVKRRNSSELGDLQNDPDILEWAMKLARMSPQQRLFAKKAINAVIYEAELGNLHEDSVCINK</sequence>
<keyword evidence="4 5" id="KW-0238">DNA-binding</keyword>
<evidence type="ECO:0000256" key="5">
    <source>
        <dbReference type="PROSITE-ProRule" id="PRU00309"/>
    </source>
</evidence>
<reference evidence="8 9" key="1">
    <citation type="submission" date="2017-07" db="EMBL/GenBank/DDBJ databases">
        <authorList>
            <person name="Talla V."/>
            <person name="Backstrom N."/>
        </authorList>
    </citation>
    <scope>NUCLEOTIDE SEQUENCE [LARGE SCALE GENOMIC DNA]</scope>
</reference>
<dbReference type="GO" id="GO:0043565">
    <property type="term" value="F:sequence-specific DNA binding"/>
    <property type="evidence" value="ECO:0007669"/>
    <property type="project" value="InterPro"/>
</dbReference>
<evidence type="ECO:0000256" key="2">
    <source>
        <dbReference type="ARBA" id="ARBA00022771"/>
    </source>
</evidence>
<feature type="domain" description="THAP-type" evidence="7">
    <location>
        <begin position="1"/>
        <end position="70"/>
    </location>
</feature>
<dbReference type="Pfam" id="PF05485">
    <property type="entry name" value="THAP"/>
    <property type="match status" value="1"/>
</dbReference>
<proteinExistence type="predicted"/>
<feature type="region of interest" description="Disordered" evidence="6">
    <location>
        <begin position="112"/>
        <end position="158"/>
    </location>
</feature>
<feature type="compositionally biased region" description="Polar residues" evidence="6">
    <location>
        <begin position="123"/>
        <end position="132"/>
    </location>
</feature>
<evidence type="ECO:0000256" key="4">
    <source>
        <dbReference type="ARBA" id="ARBA00023125"/>
    </source>
</evidence>
<evidence type="ECO:0000313" key="9">
    <source>
        <dbReference type="Proteomes" id="UP000324832"/>
    </source>
</evidence>
<keyword evidence="3" id="KW-0862">Zinc</keyword>
<feature type="non-terminal residue" evidence="8">
    <location>
        <position position="243"/>
    </location>
</feature>
<keyword evidence="9" id="KW-1185">Reference proteome</keyword>
<dbReference type="SUPFAM" id="SSF57716">
    <property type="entry name" value="Glucocorticoid receptor-like (DNA-binding domain)"/>
    <property type="match status" value="1"/>
</dbReference>
<evidence type="ECO:0000256" key="3">
    <source>
        <dbReference type="ARBA" id="ARBA00022833"/>
    </source>
</evidence>
<evidence type="ECO:0000259" key="7">
    <source>
        <dbReference type="PROSITE" id="PS50950"/>
    </source>
</evidence>
<keyword evidence="2 5" id="KW-0863">Zinc-finger</keyword>
<dbReference type="PROSITE" id="PS50950">
    <property type="entry name" value="ZF_THAP"/>
    <property type="match status" value="1"/>
</dbReference>
<name>A0A5E4QRV0_9NEOP</name>
<keyword evidence="1" id="KW-0479">Metal-binding</keyword>
<dbReference type="PANTHER" id="PTHR46600">
    <property type="entry name" value="THAP DOMAIN-CONTAINING"/>
    <property type="match status" value="1"/>
</dbReference>
<dbReference type="SMART" id="SM00980">
    <property type="entry name" value="THAP"/>
    <property type="match status" value="1"/>
</dbReference>
<dbReference type="AlphaFoldDB" id="A0A5E4QRV0"/>
<gene>
    <name evidence="8" type="ORF">LSINAPIS_LOCUS10456</name>
</gene>
<organism evidence="8 9">
    <name type="scientific">Leptidea sinapis</name>
    <dbReference type="NCBI Taxonomy" id="189913"/>
    <lineage>
        <taxon>Eukaryota</taxon>
        <taxon>Metazoa</taxon>
        <taxon>Ecdysozoa</taxon>
        <taxon>Arthropoda</taxon>
        <taxon>Hexapoda</taxon>
        <taxon>Insecta</taxon>
        <taxon>Pterygota</taxon>
        <taxon>Neoptera</taxon>
        <taxon>Endopterygota</taxon>
        <taxon>Lepidoptera</taxon>
        <taxon>Glossata</taxon>
        <taxon>Ditrysia</taxon>
        <taxon>Papilionoidea</taxon>
        <taxon>Pieridae</taxon>
        <taxon>Dismorphiinae</taxon>
        <taxon>Leptidea</taxon>
    </lineage>
</organism>
<dbReference type="EMBL" id="FZQP02004234">
    <property type="protein sequence ID" value="VVC99617.1"/>
    <property type="molecule type" value="Genomic_DNA"/>
</dbReference>
<evidence type="ECO:0000313" key="8">
    <source>
        <dbReference type="EMBL" id="VVC99617.1"/>
    </source>
</evidence>
<dbReference type="GO" id="GO:0008270">
    <property type="term" value="F:zinc ion binding"/>
    <property type="evidence" value="ECO:0007669"/>
    <property type="project" value="UniProtKB-KW"/>
</dbReference>
<dbReference type="InterPro" id="IPR006612">
    <property type="entry name" value="THAP_Znf"/>
</dbReference>